<comment type="caution">
    <text evidence="1">The sequence shown here is derived from an EMBL/GenBank/DDBJ whole genome shotgun (WGS) entry which is preliminary data.</text>
</comment>
<evidence type="ECO:0000313" key="1">
    <source>
        <dbReference type="EMBL" id="KAL0120852.1"/>
    </source>
</evidence>
<name>A0AAW2G409_9HYME</name>
<proteinExistence type="predicted"/>
<organism evidence="1 2">
    <name type="scientific">Cardiocondyla obscurior</name>
    <dbReference type="NCBI Taxonomy" id="286306"/>
    <lineage>
        <taxon>Eukaryota</taxon>
        <taxon>Metazoa</taxon>
        <taxon>Ecdysozoa</taxon>
        <taxon>Arthropoda</taxon>
        <taxon>Hexapoda</taxon>
        <taxon>Insecta</taxon>
        <taxon>Pterygota</taxon>
        <taxon>Neoptera</taxon>
        <taxon>Endopterygota</taxon>
        <taxon>Hymenoptera</taxon>
        <taxon>Apocrita</taxon>
        <taxon>Aculeata</taxon>
        <taxon>Formicoidea</taxon>
        <taxon>Formicidae</taxon>
        <taxon>Myrmicinae</taxon>
        <taxon>Cardiocondyla</taxon>
    </lineage>
</organism>
<reference evidence="1 2" key="1">
    <citation type="submission" date="2023-03" db="EMBL/GenBank/DDBJ databases">
        <title>High recombination rates correlate with genetic variation in Cardiocondyla obscurior ants.</title>
        <authorList>
            <person name="Errbii M."/>
        </authorList>
    </citation>
    <scope>NUCLEOTIDE SEQUENCE [LARGE SCALE GENOMIC DNA]</scope>
    <source>
        <strain evidence="1">Alpha-2009</strain>
        <tissue evidence="1">Whole body</tissue>
    </source>
</reference>
<dbReference type="Proteomes" id="UP001430953">
    <property type="component" value="Unassembled WGS sequence"/>
</dbReference>
<accession>A0AAW2G409</accession>
<protein>
    <submittedName>
        <fullName evidence="1">Uncharacterized protein</fullName>
    </submittedName>
</protein>
<keyword evidence="2" id="KW-1185">Reference proteome</keyword>
<evidence type="ECO:0000313" key="2">
    <source>
        <dbReference type="Proteomes" id="UP001430953"/>
    </source>
</evidence>
<dbReference type="AlphaFoldDB" id="A0AAW2G409"/>
<gene>
    <name evidence="1" type="ORF">PUN28_008499</name>
</gene>
<sequence>MYLSFSPVGCLIKITSQQSSSVSTIPSGSSKIKCTIDTASNVLLELCGLAAPGFHLLTRHELENAVGLVSCN</sequence>
<dbReference type="EMBL" id="JADYXP020000007">
    <property type="protein sequence ID" value="KAL0120852.1"/>
    <property type="molecule type" value="Genomic_DNA"/>
</dbReference>